<comment type="caution">
    <text evidence="5">The sequence shown here is derived from an EMBL/GenBank/DDBJ whole genome shotgun (WGS) entry which is preliminary data.</text>
</comment>
<evidence type="ECO:0000256" key="3">
    <source>
        <dbReference type="ARBA" id="ARBA00023163"/>
    </source>
</evidence>
<name>A0A246FF10_PSENT</name>
<keyword evidence="1" id="KW-0805">Transcription regulation</keyword>
<dbReference type="GO" id="GO:0003700">
    <property type="term" value="F:DNA-binding transcription factor activity"/>
    <property type="evidence" value="ECO:0007669"/>
    <property type="project" value="InterPro"/>
</dbReference>
<dbReference type="PANTHER" id="PTHR47894">
    <property type="entry name" value="HTH-TYPE TRANSCRIPTIONAL REGULATOR GADX"/>
    <property type="match status" value="1"/>
</dbReference>
<dbReference type="AlphaFoldDB" id="A0A246FF10"/>
<evidence type="ECO:0000256" key="2">
    <source>
        <dbReference type="ARBA" id="ARBA00023125"/>
    </source>
</evidence>
<gene>
    <name evidence="5" type="ORF">CEG18_07070</name>
</gene>
<evidence type="ECO:0000256" key="1">
    <source>
        <dbReference type="ARBA" id="ARBA00023015"/>
    </source>
</evidence>
<dbReference type="GO" id="GO:0005829">
    <property type="term" value="C:cytosol"/>
    <property type="evidence" value="ECO:0007669"/>
    <property type="project" value="TreeGrafter"/>
</dbReference>
<dbReference type="PROSITE" id="PS01124">
    <property type="entry name" value="HTH_ARAC_FAMILY_2"/>
    <property type="match status" value="1"/>
</dbReference>
<dbReference type="Pfam" id="PF12833">
    <property type="entry name" value="HTH_18"/>
    <property type="match status" value="1"/>
</dbReference>
<keyword evidence="3" id="KW-0804">Transcription</keyword>
<protein>
    <submittedName>
        <fullName evidence="5">AraC family transcriptional regulator</fullName>
    </submittedName>
</protein>
<dbReference type="Pfam" id="PF12625">
    <property type="entry name" value="Arabinose_bd"/>
    <property type="match status" value="1"/>
</dbReference>
<organism evidence="5 6">
    <name type="scientific">Pseudomonas nitroreducens</name>
    <dbReference type="NCBI Taxonomy" id="46680"/>
    <lineage>
        <taxon>Bacteria</taxon>
        <taxon>Pseudomonadati</taxon>
        <taxon>Pseudomonadota</taxon>
        <taxon>Gammaproteobacteria</taxon>
        <taxon>Pseudomonadales</taxon>
        <taxon>Pseudomonadaceae</taxon>
        <taxon>Pseudomonas</taxon>
    </lineage>
</organism>
<evidence type="ECO:0000259" key="4">
    <source>
        <dbReference type="PROSITE" id="PS01124"/>
    </source>
</evidence>
<dbReference type="InterPro" id="IPR009057">
    <property type="entry name" value="Homeodomain-like_sf"/>
</dbReference>
<sequence length="336" mass="38324">MDTIRGTAFLQFGELLAERGASIRAHLSPHRIDMDVVGSYEKKFSYKSLVQIFEGSAQALGMPELGLELATRQKSTLLGPLQHLAQTAPTAGEGLIAVVRYMRVYSPSILFHLERRPGCTLLCFDNALPCIQDIPQIVEKSLLHGRLLMSELLGNPLKPAMVLLRHQPQASLDVYHRYFGCQVLFGQEHNAIAISQRDMQQPCSRHDAMLHSIVRFYLEAHTNPDEKLGFEVERHIQALLPKQTCSLEQIAKILDLHPRTLQRRLANDGIDFEEHVDEIRRRRAEELLGESDLTIGQIAMELGYRRTTSFCRAHHRWFGVAPIERRRQLKENEKNP</sequence>
<dbReference type="EMBL" id="NJBA01000002">
    <property type="protein sequence ID" value="OWP52010.1"/>
    <property type="molecule type" value="Genomic_DNA"/>
</dbReference>
<accession>A0A246FF10</accession>
<feature type="domain" description="HTH araC/xylS-type" evidence="4">
    <location>
        <begin position="230"/>
        <end position="328"/>
    </location>
</feature>
<dbReference type="Proteomes" id="UP000198145">
    <property type="component" value="Unassembled WGS sequence"/>
</dbReference>
<dbReference type="InterPro" id="IPR032687">
    <property type="entry name" value="AraC-type_N"/>
</dbReference>
<dbReference type="GO" id="GO:0000976">
    <property type="term" value="F:transcription cis-regulatory region binding"/>
    <property type="evidence" value="ECO:0007669"/>
    <property type="project" value="TreeGrafter"/>
</dbReference>
<dbReference type="InterPro" id="IPR018060">
    <property type="entry name" value="HTH_AraC"/>
</dbReference>
<dbReference type="SUPFAM" id="SSF46689">
    <property type="entry name" value="Homeodomain-like"/>
    <property type="match status" value="1"/>
</dbReference>
<proteinExistence type="predicted"/>
<evidence type="ECO:0000313" key="5">
    <source>
        <dbReference type="EMBL" id="OWP52010.1"/>
    </source>
</evidence>
<evidence type="ECO:0000313" key="6">
    <source>
        <dbReference type="Proteomes" id="UP000198145"/>
    </source>
</evidence>
<reference evidence="5 6" key="1">
    <citation type="submission" date="2017-06" db="EMBL/GenBank/DDBJ databases">
        <title>Draft genome of Pseudomonas nitroreducens DF05.</title>
        <authorList>
            <person name="Iyer R."/>
        </authorList>
    </citation>
    <scope>NUCLEOTIDE SEQUENCE [LARGE SCALE GENOMIC DNA]</scope>
    <source>
        <strain evidence="5 6">DF05</strain>
    </source>
</reference>
<dbReference type="SMART" id="SM00342">
    <property type="entry name" value="HTH_ARAC"/>
    <property type="match status" value="1"/>
</dbReference>
<dbReference type="Gene3D" id="1.10.10.60">
    <property type="entry name" value="Homeodomain-like"/>
    <property type="match status" value="1"/>
</dbReference>
<keyword evidence="2" id="KW-0238">DNA-binding</keyword>
<dbReference type="RefSeq" id="WP_088416855.1">
    <property type="nucleotide sequence ID" value="NZ_NJBA01000002.1"/>
</dbReference>
<dbReference type="PANTHER" id="PTHR47894:SF4">
    <property type="entry name" value="HTH-TYPE TRANSCRIPTIONAL REGULATOR GADX"/>
    <property type="match status" value="1"/>
</dbReference>